<gene>
    <name evidence="1" type="ORF">CEXT_383891</name>
</gene>
<keyword evidence="2" id="KW-1185">Reference proteome</keyword>
<evidence type="ECO:0000313" key="1">
    <source>
        <dbReference type="EMBL" id="GIY57748.1"/>
    </source>
</evidence>
<proteinExistence type="predicted"/>
<dbReference type="AlphaFoldDB" id="A0AAV4UJ07"/>
<sequence length="163" mass="18682">MSLYRGSKREFNLKWCIGESRLNVETCLEGPIFLADSLMKTEWSLQLSITNVSYILSLVYSLKRADEDDGPNFIRMCFRISLNNIPEASSHGTFVKNARRELVLVQDLGTLTPDFLTKGPLWTICCSMWMWMEGPIVIAGECRARTKITTTKLSKCWEVFVAW</sequence>
<accession>A0AAV4UJ07</accession>
<dbReference type="Proteomes" id="UP001054945">
    <property type="component" value="Unassembled WGS sequence"/>
</dbReference>
<dbReference type="EMBL" id="BPLR01012955">
    <property type="protein sequence ID" value="GIY57748.1"/>
    <property type="molecule type" value="Genomic_DNA"/>
</dbReference>
<organism evidence="1 2">
    <name type="scientific">Caerostris extrusa</name>
    <name type="common">Bark spider</name>
    <name type="synonym">Caerostris bankana</name>
    <dbReference type="NCBI Taxonomy" id="172846"/>
    <lineage>
        <taxon>Eukaryota</taxon>
        <taxon>Metazoa</taxon>
        <taxon>Ecdysozoa</taxon>
        <taxon>Arthropoda</taxon>
        <taxon>Chelicerata</taxon>
        <taxon>Arachnida</taxon>
        <taxon>Araneae</taxon>
        <taxon>Araneomorphae</taxon>
        <taxon>Entelegynae</taxon>
        <taxon>Araneoidea</taxon>
        <taxon>Araneidae</taxon>
        <taxon>Caerostris</taxon>
    </lineage>
</organism>
<comment type="caution">
    <text evidence="1">The sequence shown here is derived from an EMBL/GenBank/DDBJ whole genome shotgun (WGS) entry which is preliminary data.</text>
</comment>
<reference evidence="1 2" key="1">
    <citation type="submission" date="2021-06" db="EMBL/GenBank/DDBJ databases">
        <title>Caerostris extrusa draft genome.</title>
        <authorList>
            <person name="Kono N."/>
            <person name="Arakawa K."/>
        </authorList>
    </citation>
    <scope>NUCLEOTIDE SEQUENCE [LARGE SCALE GENOMIC DNA]</scope>
</reference>
<protein>
    <submittedName>
        <fullName evidence="1">Uncharacterized protein</fullName>
    </submittedName>
</protein>
<evidence type="ECO:0000313" key="2">
    <source>
        <dbReference type="Proteomes" id="UP001054945"/>
    </source>
</evidence>
<name>A0AAV4UJ07_CAEEX</name>